<name>A0ABT1QQN0_9GAMM</name>
<dbReference type="InterPro" id="IPR004360">
    <property type="entry name" value="Glyas_Fos-R_dOase_dom"/>
</dbReference>
<dbReference type="Proteomes" id="UP001165498">
    <property type="component" value="Unassembled WGS sequence"/>
</dbReference>
<dbReference type="InterPro" id="IPR029068">
    <property type="entry name" value="Glyas_Bleomycin-R_OHBP_Dase"/>
</dbReference>
<feature type="domain" description="VOC" evidence="1">
    <location>
        <begin position="5"/>
        <end position="128"/>
    </location>
</feature>
<gene>
    <name evidence="2" type="ORF">NM961_07515</name>
</gene>
<evidence type="ECO:0000259" key="1">
    <source>
        <dbReference type="PROSITE" id="PS51819"/>
    </source>
</evidence>
<organism evidence="2 3">
    <name type="scientific">Tahibacter harae</name>
    <dbReference type="NCBI Taxonomy" id="2963937"/>
    <lineage>
        <taxon>Bacteria</taxon>
        <taxon>Pseudomonadati</taxon>
        <taxon>Pseudomonadota</taxon>
        <taxon>Gammaproteobacteria</taxon>
        <taxon>Lysobacterales</taxon>
        <taxon>Rhodanobacteraceae</taxon>
        <taxon>Tahibacter</taxon>
    </lineage>
</organism>
<protein>
    <submittedName>
        <fullName evidence="2">VOC family protein</fullName>
    </submittedName>
</protein>
<comment type="caution">
    <text evidence="2">The sequence shown here is derived from an EMBL/GenBank/DDBJ whole genome shotgun (WGS) entry which is preliminary data.</text>
</comment>
<sequence>MSSNSLGLVALLVHDYDEAIRFYTQALRFRLREDSDRGGGRRWVVVAPGEGGAGLVLVRAEDAARQALVGRQCGDSVFLFLDSADFWSDYAHMRAHGVRFAEEPREEAYGTVVVFHDLYGTKWDLLQRK</sequence>
<dbReference type="PROSITE" id="PS51819">
    <property type="entry name" value="VOC"/>
    <property type="match status" value="1"/>
</dbReference>
<dbReference type="Gene3D" id="3.10.180.10">
    <property type="entry name" value="2,3-Dihydroxybiphenyl 1,2-Dioxygenase, domain 1"/>
    <property type="match status" value="1"/>
</dbReference>
<evidence type="ECO:0000313" key="3">
    <source>
        <dbReference type="Proteomes" id="UP001165498"/>
    </source>
</evidence>
<reference evidence="2" key="1">
    <citation type="submission" date="2022-07" db="EMBL/GenBank/DDBJ databases">
        <title>Tahibacter sp., a new gammaproteobacterium isolated from the silt sample collected at pig farm.</title>
        <authorList>
            <person name="Chen H."/>
        </authorList>
    </citation>
    <scope>NUCLEOTIDE SEQUENCE</scope>
    <source>
        <strain evidence="2">P2K</strain>
    </source>
</reference>
<dbReference type="PANTHER" id="PTHR36437">
    <property type="entry name" value="GLYOXALASE/BLEOMYCIN RESISTANCE PROTEIN/DIOXYGENASE"/>
    <property type="match status" value="1"/>
</dbReference>
<keyword evidence="3" id="KW-1185">Reference proteome</keyword>
<dbReference type="InterPro" id="IPR037523">
    <property type="entry name" value="VOC_core"/>
</dbReference>
<dbReference type="SUPFAM" id="SSF54593">
    <property type="entry name" value="Glyoxalase/Bleomycin resistance protein/Dihydroxybiphenyl dioxygenase"/>
    <property type="match status" value="1"/>
</dbReference>
<accession>A0ABT1QQN0</accession>
<proteinExistence type="predicted"/>
<dbReference type="RefSeq" id="WP_255913357.1">
    <property type="nucleotide sequence ID" value="NZ_JANFQO010000005.1"/>
</dbReference>
<dbReference type="PANTHER" id="PTHR36437:SF2">
    <property type="entry name" value="GLYOXALASE_BLEOMYCIN RESISTANCE PROTEIN_DIOXYGENASE"/>
    <property type="match status" value="1"/>
</dbReference>
<evidence type="ECO:0000313" key="2">
    <source>
        <dbReference type="EMBL" id="MCQ4164556.1"/>
    </source>
</evidence>
<dbReference type="EMBL" id="JANFQO010000005">
    <property type="protein sequence ID" value="MCQ4164556.1"/>
    <property type="molecule type" value="Genomic_DNA"/>
</dbReference>
<dbReference type="Pfam" id="PF00903">
    <property type="entry name" value="Glyoxalase"/>
    <property type="match status" value="1"/>
</dbReference>